<dbReference type="InterPro" id="IPR011335">
    <property type="entry name" value="Restrct_endonuc-II-like"/>
</dbReference>
<feature type="domain" description="TnsA endonuclease C-terminal" evidence="1">
    <location>
        <begin position="173"/>
        <end position="255"/>
    </location>
</feature>
<organism evidence="3 4">
    <name type="scientific">Anaerosolibacter carboniphilus</name>
    <dbReference type="NCBI Taxonomy" id="1417629"/>
    <lineage>
        <taxon>Bacteria</taxon>
        <taxon>Bacillati</taxon>
        <taxon>Bacillota</taxon>
        <taxon>Clostridia</taxon>
        <taxon>Peptostreptococcales</taxon>
        <taxon>Thermotaleaceae</taxon>
        <taxon>Anaerosolibacter</taxon>
    </lineage>
</organism>
<reference evidence="3 4" key="1">
    <citation type="submission" date="2020-08" db="EMBL/GenBank/DDBJ databases">
        <title>Genomic Encyclopedia of Type Strains, Phase IV (KMG-IV): sequencing the most valuable type-strain genomes for metagenomic binning, comparative biology and taxonomic classification.</title>
        <authorList>
            <person name="Goeker M."/>
        </authorList>
    </citation>
    <scope>NUCLEOTIDE SEQUENCE [LARGE SCALE GENOMIC DNA]</scope>
    <source>
        <strain evidence="3 4">DSM 103526</strain>
    </source>
</reference>
<evidence type="ECO:0000313" key="4">
    <source>
        <dbReference type="Proteomes" id="UP000579281"/>
    </source>
</evidence>
<dbReference type="Pfam" id="PF08722">
    <property type="entry name" value="Tn7_TnsA-like_N"/>
    <property type="match status" value="1"/>
</dbReference>
<evidence type="ECO:0000259" key="1">
    <source>
        <dbReference type="Pfam" id="PF08721"/>
    </source>
</evidence>
<dbReference type="Pfam" id="PF08721">
    <property type="entry name" value="Tn7_Tnp_TnsA_C"/>
    <property type="match status" value="1"/>
</dbReference>
<sequence length="286" mass="33841">MAKYNLNWNEEKFKRFLKEGRGQGTGVDYNPWWKINDYPSLGRATRVFSWKSNRIHHFFSDIQTKYFYLLDWQDIVLDIREHFPLIDIDETIKQKEDLNFDMFKDKETGTPYVITTTFLVTIKNNNDSKPQYIARTVKSYTELEKKKTLERMEIEKRYWEYKGIDWGIVTQKEIPAVFAKNVEWVHSSLYSYNERGLTKENIADLSNILKERLLDSSHSIRSITANFDNEFNYEAGTGLFVFKYLIASKQIQIDMNNSIDINTPKPIIGANNQKLKREESAYDCSK</sequence>
<protein>
    <submittedName>
        <fullName evidence="3">Uncharacterized protein</fullName>
    </submittedName>
</protein>
<keyword evidence="4" id="KW-1185">Reference proteome</keyword>
<dbReference type="Gene3D" id="1.10.10.10">
    <property type="entry name" value="Winged helix-like DNA-binding domain superfamily/Winged helix DNA-binding domain"/>
    <property type="match status" value="1"/>
</dbReference>
<name>A0A841KMS6_9FIRM</name>
<dbReference type="RefSeq" id="WP_184309096.1">
    <property type="nucleotide sequence ID" value="NZ_JACHEN010000005.1"/>
</dbReference>
<dbReference type="Gene3D" id="3.40.1350.10">
    <property type="match status" value="1"/>
</dbReference>
<proteinExistence type="predicted"/>
<evidence type="ECO:0000259" key="2">
    <source>
        <dbReference type="Pfam" id="PF08722"/>
    </source>
</evidence>
<comment type="caution">
    <text evidence="3">The sequence shown here is derived from an EMBL/GenBank/DDBJ whole genome shotgun (WGS) entry which is preliminary data.</text>
</comment>
<dbReference type="CDD" id="cd22362">
    <property type="entry name" value="TnsA_endonuclease-like"/>
    <property type="match status" value="1"/>
</dbReference>
<evidence type="ECO:0000313" key="3">
    <source>
        <dbReference type="EMBL" id="MBB6215104.1"/>
    </source>
</evidence>
<dbReference type="AlphaFoldDB" id="A0A841KMS6"/>
<dbReference type="InterPro" id="IPR036388">
    <property type="entry name" value="WH-like_DNA-bd_sf"/>
</dbReference>
<dbReference type="Proteomes" id="UP000579281">
    <property type="component" value="Unassembled WGS sequence"/>
</dbReference>
<dbReference type="InterPro" id="IPR014833">
    <property type="entry name" value="TnsA_N"/>
</dbReference>
<dbReference type="GO" id="GO:0003676">
    <property type="term" value="F:nucleic acid binding"/>
    <property type="evidence" value="ECO:0007669"/>
    <property type="project" value="InterPro"/>
</dbReference>
<gene>
    <name evidence="3" type="ORF">HNQ80_001193</name>
</gene>
<dbReference type="SUPFAM" id="SSF52980">
    <property type="entry name" value="Restriction endonuclease-like"/>
    <property type="match status" value="1"/>
</dbReference>
<feature type="domain" description="TnsA endonuclease N-terminal" evidence="2">
    <location>
        <begin position="75"/>
        <end position="171"/>
    </location>
</feature>
<dbReference type="EMBL" id="JACHEN010000005">
    <property type="protein sequence ID" value="MBB6215104.1"/>
    <property type="molecule type" value="Genomic_DNA"/>
</dbReference>
<dbReference type="InterPro" id="IPR014832">
    <property type="entry name" value="TnsA_C"/>
</dbReference>
<dbReference type="InterPro" id="IPR011856">
    <property type="entry name" value="tRNA_endonuc-like_dom_sf"/>
</dbReference>
<accession>A0A841KMS6</accession>